<sequence>MLWGLVAQGRIEEAIALIETMEKDGPRPDTVSYNVLIRGYCKQGRLDEAIKMYDDMVKNECAPNRVTFHTLVPCLVEAGQLDRAIKCCHDVFSRKCRVHYSVLQVVMTALVAESRVEEATRIFELGRKNCYPRDGLIIPSTKEGNDVKAETELDESVLSEEGYGGEKEPGNA</sequence>
<organism evidence="6">
    <name type="scientific">Arundo donax</name>
    <name type="common">Giant reed</name>
    <name type="synonym">Donax arundinaceus</name>
    <dbReference type="NCBI Taxonomy" id="35708"/>
    <lineage>
        <taxon>Eukaryota</taxon>
        <taxon>Viridiplantae</taxon>
        <taxon>Streptophyta</taxon>
        <taxon>Embryophyta</taxon>
        <taxon>Tracheophyta</taxon>
        <taxon>Spermatophyta</taxon>
        <taxon>Magnoliopsida</taxon>
        <taxon>Liliopsida</taxon>
        <taxon>Poales</taxon>
        <taxon>Poaceae</taxon>
        <taxon>PACMAD clade</taxon>
        <taxon>Arundinoideae</taxon>
        <taxon>Arundineae</taxon>
        <taxon>Arundo</taxon>
    </lineage>
</organism>
<dbReference type="Pfam" id="PF13041">
    <property type="entry name" value="PPR_2"/>
    <property type="match status" value="1"/>
</dbReference>
<proteinExistence type="inferred from homology"/>
<evidence type="ECO:0000256" key="1">
    <source>
        <dbReference type="ARBA" id="ARBA00007626"/>
    </source>
</evidence>
<keyword evidence="3" id="KW-0809">Transit peptide</keyword>
<dbReference type="GO" id="GO:0031930">
    <property type="term" value="P:mitochondria-nucleus signaling pathway"/>
    <property type="evidence" value="ECO:0007669"/>
    <property type="project" value="TreeGrafter"/>
</dbReference>
<evidence type="ECO:0000256" key="5">
    <source>
        <dbReference type="SAM" id="MobiDB-lite"/>
    </source>
</evidence>
<dbReference type="GO" id="GO:0009507">
    <property type="term" value="C:chloroplast"/>
    <property type="evidence" value="ECO:0007669"/>
    <property type="project" value="TreeGrafter"/>
</dbReference>
<comment type="similarity">
    <text evidence="1">Belongs to the PPR family. P subfamily.</text>
</comment>
<dbReference type="PANTHER" id="PTHR47936">
    <property type="entry name" value="PPR_LONG DOMAIN-CONTAINING PROTEIN"/>
    <property type="match status" value="1"/>
</dbReference>
<dbReference type="NCBIfam" id="TIGR00756">
    <property type="entry name" value="PPR"/>
    <property type="match status" value="1"/>
</dbReference>
<dbReference type="Pfam" id="PF01535">
    <property type="entry name" value="PPR"/>
    <property type="match status" value="1"/>
</dbReference>
<evidence type="ECO:0000256" key="4">
    <source>
        <dbReference type="PROSITE-ProRule" id="PRU00708"/>
    </source>
</evidence>
<dbReference type="GO" id="GO:0010019">
    <property type="term" value="P:chloroplast-nucleus signaling pathway"/>
    <property type="evidence" value="ECO:0007669"/>
    <property type="project" value="TreeGrafter"/>
</dbReference>
<dbReference type="PROSITE" id="PS51375">
    <property type="entry name" value="PPR"/>
    <property type="match status" value="2"/>
</dbReference>
<protein>
    <recommendedName>
        <fullName evidence="7">Pentatricopeptide repeat-containing protein</fullName>
    </recommendedName>
</protein>
<dbReference type="PANTHER" id="PTHR47936:SF5">
    <property type="entry name" value="PENTACOTRIPEPTIDE-REPEAT REGION OF PRORP DOMAIN-CONTAINING PROTEIN"/>
    <property type="match status" value="1"/>
</dbReference>
<evidence type="ECO:0000256" key="2">
    <source>
        <dbReference type="ARBA" id="ARBA00022737"/>
    </source>
</evidence>
<feature type="region of interest" description="Disordered" evidence="5">
    <location>
        <begin position="141"/>
        <end position="172"/>
    </location>
</feature>
<evidence type="ECO:0000313" key="6">
    <source>
        <dbReference type="EMBL" id="JAD93970.1"/>
    </source>
</evidence>
<dbReference type="InterPro" id="IPR011990">
    <property type="entry name" value="TPR-like_helical_dom_sf"/>
</dbReference>
<evidence type="ECO:0000256" key="3">
    <source>
        <dbReference type="ARBA" id="ARBA00022946"/>
    </source>
</evidence>
<keyword evidence="2" id="KW-0677">Repeat</keyword>
<dbReference type="InterPro" id="IPR002885">
    <property type="entry name" value="PPR_rpt"/>
</dbReference>
<accession>A0A0A9E7U5</accession>
<evidence type="ECO:0008006" key="7">
    <source>
        <dbReference type="Google" id="ProtNLM"/>
    </source>
</evidence>
<dbReference type="AlphaFoldDB" id="A0A0A9E7U5"/>
<name>A0A0A9E7U5_ARUDO</name>
<dbReference type="Gene3D" id="1.25.40.10">
    <property type="entry name" value="Tetratricopeptide repeat domain"/>
    <property type="match status" value="1"/>
</dbReference>
<dbReference type="SUPFAM" id="SSF48452">
    <property type="entry name" value="TPR-like"/>
    <property type="match status" value="1"/>
</dbReference>
<reference evidence="6" key="2">
    <citation type="journal article" date="2015" name="Data Brief">
        <title>Shoot transcriptome of the giant reed, Arundo donax.</title>
        <authorList>
            <person name="Barrero R.A."/>
            <person name="Guerrero F.D."/>
            <person name="Moolhuijzen P."/>
            <person name="Goolsby J.A."/>
            <person name="Tidwell J."/>
            <person name="Bellgard S.E."/>
            <person name="Bellgard M.I."/>
        </authorList>
    </citation>
    <scope>NUCLEOTIDE SEQUENCE</scope>
    <source>
        <tissue evidence="6">Shoot tissue taken approximately 20 cm above the soil surface</tissue>
    </source>
</reference>
<reference evidence="6" key="1">
    <citation type="submission" date="2014-09" db="EMBL/GenBank/DDBJ databases">
        <authorList>
            <person name="Magalhaes I.L.F."/>
            <person name="Oliveira U."/>
            <person name="Santos F.R."/>
            <person name="Vidigal T.H.D.A."/>
            <person name="Brescovit A.D."/>
            <person name="Santos A.J."/>
        </authorList>
    </citation>
    <scope>NUCLEOTIDE SEQUENCE</scope>
    <source>
        <tissue evidence="6">Shoot tissue taken approximately 20 cm above the soil surface</tissue>
    </source>
</reference>
<feature type="repeat" description="PPR" evidence="4">
    <location>
        <begin position="29"/>
        <end position="63"/>
    </location>
</feature>
<feature type="repeat" description="PPR" evidence="4">
    <location>
        <begin position="1"/>
        <end position="28"/>
    </location>
</feature>
<dbReference type="EMBL" id="GBRH01203925">
    <property type="protein sequence ID" value="JAD93970.1"/>
    <property type="molecule type" value="Transcribed_RNA"/>
</dbReference>